<evidence type="ECO:0000313" key="2">
    <source>
        <dbReference type="Proteomes" id="UP000241803"/>
    </source>
</evidence>
<sequence>MTYTIELLDMVKARYNLTSDYQLAKKLNVTGARVSNWRCKKNSMDWDIAFAIADLLELEDHKVVHNLLEDKYENPRLVNALRVISPN</sequence>
<dbReference type="Gene3D" id="1.10.260.40">
    <property type="entry name" value="lambda repressor-like DNA-binding domains"/>
    <property type="match status" value="1"/>
</dbReference>
<protein>
    <submittedName>
        <fullName evidence="1">Transcriptional regulator</fullName>
    </submittedName>
</protein>
<comment type="caution">
    <text evidence="1">The sequence shown here is derived from an EMBL/GenBank/DDBJ whole genome shotgun (WGS) entry which is preliminary data.</text>
</comment>
<gene>
    <name evidence="1" type="ORF">C9J47_10445</name>
</gene>
<organism evidence="1 2">
    <name type="scientific">Photobacterium indicum</name>
    <dbReference type="NCBI Taxonomy" id="81447"/>
    <lineage>
        <taxon>Bacteria</taxon>
        <taxon>Pseudomonadati</taxon>
        <taxon>Pseudomonadota</taxon>
        <taxon>Gammaproteobacteria</taxon>
        <taxon>Vibrionales</taxon>
        <taxon>Vibrionaceae</taxon>
        <taxon>Photobacterium</taxon>
    </lineage>
</organism>
<dbReference type="Proteomes" id="UP000241803">
    <property type="component" value="Unassembled WGS sequence"/>
</dbReference>
<evidence type="ECO:0000313" key="1">
    <source>
        <dbReference type="EMBL" id="PSV47292.1"/>
    </source>
</evidence>
<dbReference type="InterPro" id="IPR010982">
    <property type="entry name" value="Lambda_DNA-bd_dom_sf"/>
</dbReference>
<name>A0A2T3L8J1_9GAMM</name>
<dbReference type="GO" id="GO:0003677">
    <property type="term" value="F:DNA binding"/>
    <property type="evidence" value="ECO:0007669"/>
    <property type="project" value="InterPro"/>
</dbReference>
<dbReference type="AlphaFoldDB" id="A0A2T3L8J1"/>
<dbReference type="SUPFAM" id="SSF47413">
    <property type="entry name" value="lambda repressor-like DNA-binding domains"/>
    <property type="match status" value="1"/>
</dbReference>
<dbReference type="EMBL" id="PYOC01000003">
    <property type="protein sequence ID" value="PSV47292.1"/>
    <property type="molecule type" value="Genomic_DNA"/>
</dbReference>
<proteinExistence type="predicted"/>
<dbReference type="RefSeq" id="WP_107253482.1">
    <property type="nucleotide sequence ID" value="NZ_PYOC01000003.1"/>
</dbReference>
<accession>A0A2T3L8J1</accession>
<reference evidence="1 2" key="1">
    <citation type="submission" date="2018-03" db="EMBL/GenBank/DDBJ databases">
        <title>Whole genome sequencing of Histamine producing bacteria.</title>
        <authorList>
            <person name="Butler K."/>
        </authorList>
    </citation>
    <scope>NUCLEOTIDE SEQUENCE [LARGE SCALE GENOMIC DNA]</scope>
    <source>
        <strain evidence="1 2">ATCC 19614</strain>
    </source>
</reference>
<keyword evidence="2" id="KW-1185">Reference proteome</keyword>